<dbReference type="InterPro" id="IPR003660">
    <property type="entry name" value="HAMP_dom"/>
</dbReference>
<dbReference type="Proteomes" id="UP001165652">
    <property type="component" value="Unassembled WGS sequence"/>
</dbReference>
<evidence type="ECO:0000313" key="7">
    <source>
        <dbReference type="Proteomes" id="UP001165652"/>
    </source>
</evidence>
<dbReference type="SUPFAM" id="SSF158472">
    <property type="entry name" value="HAMP domain-like"/>
    <property type="match status" value="1"/>
</dbReference>
<gene>
    <name evidence="6" type="ORF">PQJ73_00990</name>
</gene>
<comment type="caution">
    <text evidence="6">The sequence shown here is derived from an EMBL/GenBank/DDBJ whole genome shotgun (WGS) entry which is preliminary data.</text>
</comment>
<dbReference type="SUPFAM" id="SSF58104">
    <property type="entry name" value="Methyl-accepting chemotaxis protein (MCP) signaling domain"/>
    <property type="match status" value="1"/>
</dbReference>
<proteinExistence type="inferred from homology"/>
<evidence type="ECO:0000259" key="5">
    <source>
        <dbReference type="PROSITE" id="PS50885"/>
    </source>
</evidence>
<sequence length="660" mass="67497">MMMTLLERTSVRNLLALQGALAAVAVCGLIAVVVWSWSENDAARTAESRAQDITRSATAVELAVVRLSTAQLAYVTGRTEAAGRALDAAMQAVEASIAQASAVEARTGGAERVSEFRGAFAAYQNRIAALRGIVGQIGLDETAGLQGSLRSAAQDVEQVLDDRLAGSIGATYDVLLETKVKLATMRRHERDFLMGRDPEVAAAVAATGGELEQKLRSAPLFDAVKGPLLEKNGRYLADFEAVRAGFVALEELRSAADAALRSVVEGAAALVAGETATAAAATARAAAFARGSNQVVLWSAVALAVFAPLSARVISRSITGPTTRLAEAMARLSEGHLDTEVPAVGPETEFGAMAQAMVVFKRTMIEAERLRGEEAEAERRAALRRLADRFEEMVGDIVDAVSAASADLESAAERLARTASTTGRLAADVASAASDASVGAESVVSHTRGFSEAMEAIVRKVEASTAVANDAVRQSTETNGRVAALTDAAGRIGDVVEVIAGVAGQTNLLALNATIEAARAGAAGRGFAVVAGEVKALAGQTATATGKIAAEIAAMQSATRGSAAAIEEVGVTIDQMSGIAGEIAAAVAAQGAATGEIGESVRQTARSTADLAAAAREVSKGASETGVASGTVLTLAQGLVGQSRILETEVEKFLATVRAA</sequence>
<keyword evidence="1 3" id="KW-0807">Transducer</keyword>
<feature type="domain" description="HAMP" evidence="5">
    <location>
        <begin position="316"/>
        <end position="369"/>
    </location>
</feature>
<dbReference type="EMBL" id="JAQQLI010000001">
    <property type="protein sequence ID" value="MDC7784247.1"/>
    <property type="molecule type" value="Genomic_DNA"/>
</dbReference>
<dbReference type="PROSITE" id="PS50111">
    <property type="entry name" value="CHEMOTAXIS_TRANSDUC_2"/>
    <property type="match status" value="1"/>
</dbReference>
<accession>A0ABT5J3L4</accession>
<dbReference type="PANTHER" id="PTHR32089:SF112">
    <property type="entry name" value="LYSOZYME-LIKE PROTEIN-RELATED"/>
    <property type="match status" value="1"/>
</dbReference>
<dbReference type="RefSeq" id="WP_272775094.1">
    <property type="nucleotide sequence ID" value="NZ_JAQQLI010000001.1"/>
</dbReference>
<evidence type="ECO:0000256" key="2">
    <source>
        <dbReference type="ARBA" id="ARBA00029447"/>
    </source>
</evidence>
<evidence type="ECO:0000313" key="6">
    <source>
        <dbReference type="EMBL" id="MDC7784247.1"/>
    </source>
</evidence>
<comment type="similarity">
    <text evidence="2">Belongs to the methyl-accepting chemotaxis (MCP) protein family.</text>
</comment>
<dbReference type="Gene3D" id="6.10.340.10">
    <property type="match status" value="1"/>
</dbReference>
<organism evidence="6 7">
    <name type="scientific">Rhodoplanes tepidamans</name>
    <name type="common">Rhodoplanes cryptolactis</name>
    <dbReference type="NCBI Taxonomy" id="200616"/>
    <lineage>
        <taxon>Bacteria</taxon>
        <taxon>Pseudomonadati</taxon>
        <taxon>Pseudomonadota</taxon>
        <taxon>Alphaproteobacteria</taxon>
        <taxon>Hyphomicrobiales</taxon>
        <taxon>Nitrobacteraceae</taxon>
        <taxon>Rhodoplanes</taxon>
    </lineage>
</organism>
<dbReference type="Gene3D" id="1.10.287.950">
    <property type="entry name" value="Methyl-accepting chemotaxis protein"/>
    <property type="match status" value="1"/>
</dbReference>
<evidence type="ECO:0000259" key="4">
    <source>
        <dbReference type="PROSITE" id="PS50111"/>
    </source>
</evidence>
<name>A0ABT5J3L4_RHOTP</name>
<dbReference type="InterPro" id="IPR004089">
    <property type="entry name" value="MCPsignal_dom"/>
</dbReference>
<dbReference type="Pfam" id="PF00672">
    <property type="entry name" value="HAMP"/>
    <property type="match status" value="1"/>
</dbReference>
<dbReference type="SMART" id="SM00304">
    <property type="entry name" value="HAMP"/>
    <property type="match status" value="2"/>
</dbReference>
<feature type="domain" description="Methyl-accepting transducer" evidence="4">
    <location>
        <begin position="386"/>
        <end position="626"/>
    </location>
</feature>
<evidence type="ECO:0000256" key="3">
    <source>
        <dbReference type="PROSITE-ProRule" id="PRU00284"/>
    </source>
</evidence>
<dbReference type="InterPro" id="IPR032255">
    <property type="entry name" value="HBM"/>
</dbReference>
<dbReference type="Pfam" id="PF00015">
    <property type="entry name" value="MCPsignal"/>
    <property type="match status" value="1"/>
</dbReference>
<dbReference type="SMART" id="SM00283">
    <property type="entry name" value="MA"/>
    <property type="match status" value="1"/>
</dbReference>
<evidence type="ECO:0000256" key="1">
    <source>
        <dbReference type="ARBA" id="ARBA00023224"/>
    </source>
</evidence>
<reference evidence="6" key="2">
    <citation type="submission" date="2023-02" db="EMBL/GenBank/DDBJ databases">
        <authorList>
            <person name="Rayyan A."/>
            <person name="Meyer T."/>
            <person name="Kyndt J.A."/>
        </authorList>
    </citation>
    <scope>NUCLEOTIDE SEQUENCE</scope>
    <source>
        <strain evidence="6">DSM 9987</strain>
    </source>
</reference>
<dbReference type="PROSITE" id="PS50885">
    <property type="entry name" value="HAMP"/>
    <property type="match status" value="1"/>
</dbReference>
<protein>
    <submittedName>
        <fullName evidence="6">Methyl-accepting chemotaxis protein</fullName>
    </submittedName>
</protein>
<dbReference type="PANTHER" id="PTHR32089">
    <property type="entry name" value="METHYL-ACCEPTING CHEMOTAXIS PROTEIN MCPB"/>
    <property type="match status" value="1"/>
</dbReference>
<reference evidence="6" key="1">
    <citation type="journal article" date="2023" name="Microbiol Resour">
        <title>Genome Sequences of Rhodoplanes serenus and Two Thermotolerant Strains, Rhodoplanes tepidamans and 'Rhodoplanes cryptolactis,' Further Refine the Genus.</title>
        <authorList>
            <person name="Rayyan A.A."/>
            <person name="Kyndt J.A."/>
        </authorList>
    </citation>
    <scope>NUCLEOTIDE SEQUENCE</scope>
    <source>
        <strain evidence="6">DSM 9987</strain>
    </source>
</reference>
<keyword evidence="7" id="KW-1185">Reference proteome</keyword>
<dbReference type="SMART" id="SM01358">
    <property type="entry name" value="HBM"/>
    <property type="match status" value="1"/>
</dbReference>